<accession>A0A231H4C2</accession>
<evidence type="ECO:0000313" key="2">
    <source>
        <dbReference type="EMBL" id="OXR43749.1"/>
    </source>
</evidence>
<evidence type="ECO:0008006" key="4">
    <source>
        <dbReference type="Google" id="ProtNLM"/>
    </source>
</evidence>
<gene>
    <name evidence="2" type="ORF">B7C42_03984</name>
</gene>
<keyword evidence="1" id="KW-1133">Transmembrane helix</keyword>
<feature type="transmembrane region" description="Helical" evidence="1">
    <location>
        <begin position="25"/>
        <end position="44"/>
    </location>
</feature>
<dbReference type="EMBL" id="NGAF01000008">
    <property type="protein sequence ID" value="OXR43749.1"/>
    <property type="molecule type" value="Genomic_DNA"/>
</dbReference>
<dbReference type="Pfam" id="PF11209">
    <property type="entry name" value="LmeA"/>
    <property type="match status" value="1"/>
</dbReference>
<keyword evidence="1" id="KW-0472">Membrane</keyword>
<reference evidence="2 3" key="1">
    <citation type="submission" date="2017-07" db="EMBL/GenBank/DDBJ databases">
        <title>First draft Genome Sequence of Nocardia cerradoensis isolated from human infection.</title>
        <authorList>
            <person name="Carrasco G."/>
        </authorList>
    </citation>
    <scope>NUCLEOTIDE SEQUENCE [LARGE SCALE GENOMIC DNA]</scope>
    <source>
        <strain evidence="2 3">CNM20130759</strain>
    </source>
</reference>
<dbReference type="InterPro" id="IPR021373">
    <property type="entry name" value="DUF2993"/>
</dbReference>
<keyword evidence="3" id="KW-1185">Reference proteome</keyword>
<dbReference type="RefSeq" id="WP_083904222.1">
    <property type="nucleotide sequence ID" value="NZ_JAAXOR010000004.1"/>
</dbReference>
<keyword evidence="1" id="KW-0812">Transmembrane</keyword>
<evidence type="ECO:0000313" key="3">
    <source>
        <dbReference type="Proteomes" id="UP000215506"/>
    </source>
</evidence>
<dbReference type="Proteomes" id="UP000215506">
    <property type="component" value="Unassembled WGS sequence"/>
</dbReference>
<comment type="caution">
    <text evidence="2">The sequence shown here is derived from an EMBL/GenBank/DDBJ whole genome shotgun (WGS) entry which is preliminary data.</text>
</comment>
<evidence type="ECO:0000256" key="1">
    <source>
        <dbReference type="SAM" id="Phobius"/>
    </source>
</evidence>
<protein>
    <recommendedName>
        <fullName evidence="4">DUF2993 domain-containing protein</fullName>
    </recommendedName>
</protein>
<proteinExistence type="predicted"/>
<name>A0A231H4C2_9NOCA</name>
<organism evidence="2 3">
    <name type="scientific">Nocardia cerradoensis</name>
    <dbReference type="NCBI Taxonomy" id="85688"/>
    <lineage>
        <taxon>Bacteria</taxon>
        <taxon>Bacillati</taxon>
        <taxon>Actinomycetota</taxon>
        <taxon>Actinomycetes</taxon>
        <taxon>Mycobacteriales</taxon>
        <taxon>Nocardiaceae</taxon>
        <taxon>Nocardia</taxon>
    </lineage>
</organism>
<sequence>MTTPDTAVPAPAPAGEPRRRNGRRIALIVGLVVLLALVGTAAGAETYLRHKNQQCMASQVEKELGSKVDVGFGPKPLLLTAVDHKVQYITVDSDDAKFGPAVDMKVHAKLNDITLLDGGRGGAKVGSSSADATWSNEGIAQTLTGLVSGVESDPAGGTLDVKVLGGIADLKVQPHIVNGKIEVSTQSASLLGLGLPTDLVDSIVQSMTQSLQNYPLGMQPTSVKVTDNGISVSLRGGPTTLQGGGDTQIRC</sequence>
<dbReference type="AlphaFoldDB" id="A0A231H4C2"/>